<organism evidence="2 3">
    <name type="scientific">Burkholderia pseudomallei (strain 1026b)</name>
    <dbReference type="NCBI Taxonomy" id="884204"/>
    <lineage>
        <taxon>Bacteria</taxon>
        <taxon>Pseudomonadati</taxon>
        <taxon>Pseudomonadota</taxon>
        <taxon>Betaproteobacteria</taxon>
        <taxon>Burkholderiales</taxon>
        <taxon>Burkholderiaceae</taxon>
        <taxon>Burkholderia</taxon>
        <taxon>pseudomallei group</taxon>
    </lineage>
</organism>
<evidence type="ECO:0000313" key="2">
    <source>
        <dbReference type="EMBL" id="AFI69108.1"/>
    </source>
</evidence>
<dbReference type="InterPro" id="IPR008579">
    <property type="entry name" value="UGlyAH_Cupin_dom"/>
</dbReference>
<evidence type="ECO:0000313" key="3">
    <source>
        <dbReference type="Proteomes" id="UP000010087"/>
    </source>
</evidence>
<dbReference type="PANTHER" id="PTHR40943">
    <property type="entry name" value="CYTOPLASMIC PROTEIN-RELATED"/>
    <property type="match status" value="1"/>
</dbReference>
<reference evidence="2 3" key="1">
    <citation type="journal article" date="2012" name="PLoS ONE">
        <title>Evolution of Burkholderia pseudomallei in recurrent melioidosis.</title>
        <authorList>
            <person name="Hayden H.S."/>
            <person name="Lim R."/>
            <person name="Brittnacher M.J."/>
            <person name="Sims E.H."/>
            <person name="Ramage E.R."/>
            <person name="Fong C."/>
            <person name="Wu Z."/>
            <person name="Crist E."/>
            <person name="Chang J."/>
            <person name="Zhou Y."/>
            <person name="Radey M."/>
            <person name="Rohmer L."/>
            <person name="Haugen E."/>
            <person name="Gillett W."/>
            <person name="Wuthiekanun V."/>
            <person name="Peacock S.J."/>
            <person name="Kaul R."/>
            <person name="Miller S.I."/>
            <person name="Manoil C."/>
            <person name="Jacobs M.A."/>
        </authorList>
    </citation>
    <scope>NUCLEOTIDE SEQUENCE [LARGE SCALE GENOMIC DNA]</scope>
    <source>
        <strain evidence="2 3">1026b</strain>
    </source>
</reference>
<dbReference type="PATRIC" id="fig|884204.3.peg.5058"/>
<dbReference type="Gene3D" id="2.60.120.10">
    <property type="entry name" value="Jelly Rolls"/>
    <property type="match status" value="1"/>
</dbReference>
<accession>A0A0H3HY71</accession>
<gene>
    <name evidence="2" type="ordered locus">BP1026B_II0851</name>
</gene>
<dbReference type="PANTHER" id="PTHR40943:SF1">
    <property type="entry name" value="CYTOPLASMIC PROTEIN"/>
    <property type="match status" value="1"/>
</dbReference>
<proteinExistence type="predicted"/>
<name>A0A0H3HY71_BURP2</name>
<feature type="domain" description="(S)-ureidoglycine aminohydrolase cupin" evidence="1">
    <location>
        <begin position="77"/>
        <end position="148"/>
    </location>
</feature>
<protein>
    <recommendedName>
        <fullName evidence="1">(S)-ureidoglycine aminohydrolase cupin domain-containing protein</fullName>
    </recommendedName>
</protein>
<dbReference type="Proteomes" id="UP000010087">
    <property type="component" value="Chromosome 2"/>
</dbReference>
<sequence length="174" mass="19560">MAPRFVRKAYPAAVSPFPSIVFFPLCRIEPQQRQGFMSRSVFEAVRLDDVVLQPSPIDPGWIIEGAPVARSGRWSCSPDSTTSMWVWDCTAGRFNWYFDCDETIHVIEGEVIVSSDGDAPRTLRAGDAALFYAGSRTEWHVPKYVRKHAILRPHIAGPALFVHKAFRKLASALR</sequence>
<dbReference type="KEGG" id="bpz:BP1026B_II0851"/>
<dbReference type="Pfam" id="PF05899">
    <property type="entry name" value="Cupin_3"/>
    <property type="match status" value="1"/>
</dbReference>
<dbReference type="AlphaFoldDB" id="A0A0H3HY71"/>
<dbReference type="CDD" id="cd02227">
    <property type="entry name" value="cupin_TM1112-like"/>
    <property type="match status" value="1"/>
</dbReference>
<dbReference type="InterPro" id="IPR011051">
    <property type="entry name" value="RmlC_Cupin_sf"/>
</dbReference>
<evidence type="ECO:0000259" key="1">
    <source>
        <dbReference type="Pfam" id="PF05899"/>
    </source>
</evidence>
<dbReference type="EMBL" id="CP002834">
    <property type="protein sequence ID" value="AFI69108.1"/>
    <property type="molecule type" value="Genomic_DNA"/>
</dbReference>
<dbReference type="SUPFAM" id="SSF51182">
    <property type="entry name" value="RmlC-like cupins"/>
    <property type="match status" value="1"/>
</dbReference>
<dbReference type="InterPro" id="IPR014710">
    <property type="entry name" value="RmlC-like_jellyroll"/>
</dbReference>